<evidence type="ECO:0008006" key="3">
    <source>
        <dbReference type="Google" id="ProtNLM"/>
    </source>
</evidence>
<dbReference type="Proteomes" id="UP000007800">
    <property type="component" value="Unassembled WGS sequence"/>
</dbReference>
<dbReference type="RefSeq" id="XP_002769724.1">
    <property type="nucleotide sequence ID" value="XM_002769678.1"/>
</dbReference>
<dbReference type="InParanoid" id="C5LLE3"/>
<gene>
    <name evidence="1" type="ORF">Pmar_PMAR021900</name>
</gene>
<dbReference type="OrthoDB" id="429461at2759"/>
<keyword evidence="2" id="KW-1185">Reference proteome</keyword>
<evidence type="ECO:0000313" key="1">
    <source>
        <dbReference type="EMBL" id="EER02442.1"/>
    </source>
</evidence>
<protein>
    <recommendedName>
        <fullName evidence="3">Calcineurin-like phosphoesterase domain-containing protein</fullName>
    </recommendedName>
</protein>
<dbReference type="AlphaFoldDB" id="C5LLE3"/>
<organism evidence="2">
    <name type="scientific">Perkinsus marinus (strain ATCC 50983 / TXsc)</name>
    <dbReference type="NCBI Taxonomy" id="423536"/>
    <lineage>
        <taxon>Eukaryota</taxon>
        <taxon>Sar</taxon>
        <taxon>Alveolata</taxon>
        <taxon>Perkinsozoa</taxon>
        <taxon>Perkinsea</taxon>
        <taxon>Perkinsida</taxon>
        <taxon>Perkinsidae</taxon>
        <taxon>Perkinsus</taxon>
    </lineage>
</organism>
<feature type="non-terminal residue" evidence="1">
    <location>
        <position position="1"/>
    </location>
</feature>
<proteinExistence type="predicted"/>
<dbReference type="EMBL" id="GG683110">
    <property type="protein sequence ID" value="EER02442.1"/>
    <property type="molecule type" value="Genomic_DNA"/>
</dbReference>
<accession>C5LLE3</accession>
<dbReference type="GeneID" id="9047387"/>
<evidence type="ECO:0000313" key="2">
    <source>
        <dbReference type="Proteomes" id="UP000007800"/>
    </source>
</evidence>
<reference evidence="1 2" key="1">
    <citation type="submission" date="2008-07" db="EMBL/GenBank/DDBJ databases">
        <authorList>
            <person name="El-Sayed N."/>
            <person name="Caler E."/>
            <person name="Inman J."/>
            <person name="Amedeo P."/>
            <person name="Hass B."/>
            <person name="Wortman J."/>
        </authorList>
    </citation>
    <scope>NUCLEOTIDE SEQUENCE [LARGE SCALE GENOMIC DNA]</scope>
    <source>
        <strain evidence="2">ATCC 50983 / TXsc</strain>
    </source>
</reference>
<dbReference type="InterPro" id="IPR029052">
    <property type="entry name" value="Metallo-depent_PP-like"/>
</dbReference>
<name>C5LLE3_PERM5</name>
<sequence>LFAAALSHGVSGIFHGHDHNNDFLARIDTTSQTIHVGYGRKSGYGGYGG</sequence>
<feature type="non-terminal residue" evidence="1">
    <location>
        <position position="49"/>
    </location>
</feature>
<dbReference type="SUPFAM" id="SSF56300">
    <property type="entry name" value="Metallo-dependent phosphatases"/>
    <property type="match status" value="1"/>
</dbReference>